<dbReference type="EMBL" id="CADCUT010000148">
    <property type="protein sequence ID" value="CAA9418604.1"/>
    <property type="molecule type" value="Genomic_DNA"/>
</dbReference>
<protein>
    <submittedName>
        <fullName evidence="2">Uncharacterized protein</fullName>
    </submittedName>
</protein>
<name>A0A6J4PSH0_9ACTN</name>
<reference evidence="2" key="1">
    <citation type="submission" date="2020-02" db="EMBL/GenBank/DDBJ databases">
        <authorList>
            <person name="Meier V. D."/>
        </authorList>
    </citation>
    <scope>NUCLEOTIDE SEQUENCE</scope>
    <source>
        <strain evidence="2">AVDCRST_MAG03</strain>
    </source>
</reference>
<gene>
    <name evidence="2" type="ORF">AVDCRST_MAG03-2381</name>
</gene>
<organism evidence="2">
    <name type="scientific">uncultured Rubrobacteraceae bacterium</name>
    <dbReference type="NCBI Taxonomy" id="349277"/>
    <lineage>
        <taxon>Bacteria</taxon>
        <taxon>Bacillati</taxon>
        <taxon>Actinomycetota</taxon>
        <taxon>Rubrobacteria</taxon>
        <taxon>Rubrobacterales</taxon>
        <taxon>Rubrobacteraceae</taxon>
        <taxon>environmental samples</taxon>
    </lineage>
</organism>
<feature type="compositionally biased region" description="Basic and acidic residues" evidence="1">
    <location>
        <begin position="104"/>
        <end position="114"/>
    </location>
</feature>
<accession>A0A6J4PSH0</accession>
<evidence type="ECO:0000313" key="2">
    <source>
        <dbReference type="EMBL" id="CAA9418604.1"/>
    </source>
</evidence>
<feature type="non-terminal residue" evidence="2">
    <location>
        <position position="1"/>
    </location>
</feature>
<evidence type="ECO:0000256" key="1">
    <source>
        <dbReference type="SAM" id="MobiDB-lite"/>
    </source>
</evidence>
<feature type="region of interest" description="Disordered" evidence="1">
    <location>
        <begin position="35"/>
        <end position="114"/>
    </location>
</feature>
<sequence>WLSRITWNLRWWWPLRRPRRSFRRVCGGCCGAARSTGWRGYSGPGTRSLRRPRRSARATSRPLPRPRARFPRLLARPSSRPLPRPRARLRTWPGRPGRPRRAPRTREPPRVTPV</sequence>
<feature type="compositionally biased region" description="Low complexity" evidence="1">
    <location>
        <begin position="71"/>
        <end position="81"/>
    </location>
</feature>
<feature type="non-terminal residue" evidence="2">
    <location>
        <position position="114"/>
    </location>
</feature>
<dbReference type="AlphaFoldDB" id="A0A6J4PSH0"/>
<proteinExistence type="predicted"/>